<dbReference type="AlphaFoldDB" id="A0AAE2SCF4"/>
<keyword evidence="2" id="KW-1185">Reference proteome</keyword>
<dbReference type="Proteomes" id="UP000634206">
    <property type="component" value="Unassembled WGS sequence"/>
</dbReference>
<evidence type="ECO:0000313" key="2">
    <source>
        <dbReference type="Proteomes" id="UP000634206"/>
    </source>
</evidence>
<name>A0AAE2SCF4_9BACT</name>
<accession>A0AAE2SCF4</accession>
<evidence type="ECO:0000313" key="1">
    <source>
        <dbReference type="EMBL" id="MBK1854462.1"/>
    </source>
</evidence>
<protein>
    <submittedName>
        <fullName evidence="1">Uncharacterized protein</fullName>
    </submittedName>
</protein>
<organism evidence="1 2">
    <name type="scientific">Oceaniferula flava</name>
    <dbReference type="NCBI Taxonomy" id="2800421"/>
    <lineage>
        <taxon>Bacteria</taxon>
        <taxon>Pseudomonadati</taxon>
        <taxon>Verrucomicrobiota</taxon>
        <taxon>Verrucomicrobiia</taxon>
        <taxon>Verrucomicrobiales</taxon>
        <taxon>Verrucomicrobiaceae</taxon>
        <taxon>Oceaniferula</taxon>
    </lineage>
</organism>
<dbReference type="EMBL" id="JAENIG010000003">
    <property type="protein sequence ID" value="MBK1854462.1"/>
    <property type="molecule type" value="Genomic_DNA"/>
</dbReference>
<sequence>MLVEMTVAMVLLTTIGMVVFKSTIDLIAPRQSILHQNVSDAYLSYESAYAERVSFEVLTSNSSPWPIYPSKTSSTVEIGKLPGAIPIMATVVRTRIPDPNNLSSAGGSGTTDTNPAEMETWRVESHMTYQIGDETYVKSRSTVRTQ</sequence>
<gene>
    <name evidence="1" type="ORF">JIN83_05800</name>
</gene>
<dbReference type="RefSeq" id="WP_309489070.1">
    <property type="nucleotide sequence ID" value="NZ_JAENIG010000003.1"/>
</dbReference>
<reference evidence="1" key="1">
    <citation type="submission" date="2021-01" db="EMBL/GenBank/DDBJ databases">
        <title>Modified the classification status of verrucomicrobia.</title>
        <authorList>
            <person name="Feng X."/>
        </authorList>
    </citation>
    <scope>NUCLEOTIDE SEQUENCE</scope>
    <source>
        <strain evidence="1">5K15</strain>
    </source>
</reference>
<comment type="caution">
    <text evidence="1">The sequence shown here is derived from an EMBL/GenBank/DDBJ whole genome shotgun (WGS) entry which is preliminary data.</text>
</comment>
<proteinExistence type="predicted"/>